<sequence>MGIVVVIFQRRPKNHQCHRFDDGRFRVQWLAVVALGHEVGGATVKRQKTLAGSLYWIKSSD</sequence>
<dbReference type="Proteomes" id="UP000041625">
    <property type="component" value="Unassembled WGS sequence"/>
</dbReference>
<protein>
    <submittedName>
        <fullName evidence="1">Uncharacterized protein</fullName>
    </submittedName>
</protein>
<evidence type="ECO:0000313" key="2">
    <source>
        <dbReference type="Proteomes" id="UP000041625"/>
    </source>
</evidence>
<organism evidence="1 2">
    <name type="scientific">Vibrio coralliirubri</name>
    <dbReference type="NCBI Taxonomy" id="1516159"/>
    <lineage>
        <taxon>Bacteria</taxon>
        <taxon>Pseudomonadati</taxon>
        <taxon>Pseudomonadota</taxon>
        <taxon>Gammaproteobacteria</taxon>
        <taxon>Vibrionales</taxon>
        <taxon>Vibrionaceae</taxon>
        <taxon>Vibrio</taxon>
    </lineage>
</organism>
<dbReference type="AlphaFoldDB" id="A0AA87C111"/>
<name>A0AA87C111_9VIBR</name>
<comment type="caution">
    <text evidence="1">The sequence shown here is derived from an EMBL/GenBank/DDBJ whole genome shotgun (WGS) entry which is preliminary data.</text>
</comment>
<gene>
    <name evidence="1" type="ORF">VCR31J2_70050</name>
</gene>
<reference evidence="1 2" key="1">
    <citation type="submission" date="2014-06" db="EMBL/GenBank/DDBJ databases">
        <authorList>
            <person name="Le Roux F."/>
        </authorList>
    </citation>
    <scope>NUCLEOTIDE SEQUENCE [LARGE SCALE GENOMIC DNA]</scope>
    <source>
        <strain evidence="1 2">J2-31</strain>
    </source>
</reference>
<proteinExistence type="predicted"/>
<dbReference type="EMBL" id="CCKJ01000223">
    <property type="protein sequence ID" value="CDT99275.1"/>
    <property type="molecule type" value="Genomic_DNA"/>
</dbReference>
<evidence type="ECO:0000313" key="1">
    <source>
        <dbReference type="EMBL" id="CDT99275.1"/>
    </source>
</evidence>
<accession>A0AA87C111</accession>
<keyword evidence="2" id="KW-1185">Reference proteome</keyword>